<dbReference type="InterPro" id="IPR001375">
    <property type="entry name" value="Peptidase_S9_cat"/>
</dbReference>
<dbReference type="InterPro" id="IPR050261">
    <property type="entry name" value="FrsA_esterase"/>
</dbReference>
<accession>A0ABT1CAP5</accession>
<evidence type="ECO:0000259" key="4">
    <source>
        <dbReference type="Pfam" id="PF00326"/>
    </source>
</evidence>
<dbReference type="RefSeq" id="WP_252821875.1">
    <property type="nucleotide sequence ID" value="NZ_JAMXQS010000009.1"/>
</dbReference>
<sequence length="290" mass="31130">MNRRAFLLSSALLGLSGPAPAMAAEPPLILEDYAVARAAFQTKLVRQGPAPDKGDPLTPPPGARSIGYGSGNRPLSAWLSDDAPKPGEKRPAVLFLHGGNALWHGHWDLTRPYREAGYVAMMPALRAENGQPGYFSGFYDETDDVLAAADALKALPGIDPTRIFLAGHSIGGTLTLLGAMASPLFRAAAAFSPNPDARAFFKRYPEDIRFDAENAREFDMRSVVCFAQSFKCPVLMLHGSKETRSEERISVTARRARAKGLAVTHGIVIGDHSSAIPGESAQALRFFANT</sequence>
<evidence type="ECO:0000256" key="2">
    <source>
        <dbReference type="SAM" id="MobiDB-lite"/>
    </source>
</evidence>
<feature type="region of interest" description="Disordered" evidence="2">
    <location>
        <begin position="45"/>
        <end position="66"/>
    </location>
</feature>
<evidence type="ECO:0000313" key="5">
    <source>
        <dbReference type="EMBL" id="MCO6051880.1"/>
    </source>
</evidence>
<dbReference type="PANTHER" id="PTHR22946">
    <property type="entry name" value="DIENELACTONE HYDROLASE DOMAIN-CONTAINING PROTEIN-RELATED"/>
    <property type="match status" value="1"/>
</dbReference>
<evidence type="ECO:0000256" key="3">
    <source>
        <dbReference type="SAM" id="SignalP"/>
    </source>
</evidence>
<comment type="caution">
    <text evidence="5">The sequence shown here is derived from an EMBL/GenBank/DDBJ whole genome shotgun (WGS) entry which is preliminary data.</text>
</comment>
<feature type="signal peptide" evidence="3">
    <location>
        <begin position="1"/>
        <end position="23"/>
    </location>
</feature>
<dbReference type="SUPFAM" id="SSF53474">
    <property type="entry name" value="alpha/beta-Hydrolases"/>
    <property type="match status" value="1"/>
</dbReference>
<dbReference type="GO" id="GO:0016787">
    <property type="term" value="F:hydrolase activity"/>
    <property type="evidence" value="ECO:0007669"/>
    <property type="project" value="UniProtKB-KW"/>
</dbReference>
<reference evidence="5 6" key="1">
    <citation type="submission" date="2022-06" db="EMBL/GenBank/DDBJ databases">
        <title>Mesorhizobium sp. strain RP14 Genome sequencing and assembly.</title>
        <authorList>
            <person name="Kim I."/>
        </authorList>
    </citation>
    <scope>NUCLEOTIDE SEQUENCE [LARGE SCALE GENOMIC DNA]</scope>
    <source>
        <strain evidence="6">RP14(2022)</strain>
    </source>
</reference>
<dbReference type="PANTHER" id="PTHR22946:SF9">
    <property type="entry name" value="POLYKETIDE TRANSFERASE AF380"/>
    <property type="match status" value="1"/>
</dbReference>
<dbReference type="Proteomes" id="UP001205906">
    <property type="component" value="Unassembled WGS sequence"/>
</dbReference>
<keyword evidence="6" id="KW-1185">Reference proteome</keyword>
<evidence type="ECO:0000313" key="6">
    <source>
        <dbReference type="Proteomes" id="UP001205906"/>
    </source>
</evidence>
<feature type="domain" description="Peptidase S9 prolyl oligopeptidase catalytic" evidence="4">
    <location>
        <begin position="140"/>
        <end position="244"/>
    </location>
</feature>
<dbReference type="InterPro" id="IPR029058">
    <property type="entry name" value="AB_hydrolase_fold"/>
</dbReference>
<dbReference type="Gene3D" id="3.40.50.1820">
    <property type="entry name" value="alpha/beta hydrolase"/>
    <property type="match status" value="1"/>
</dbReference>
<keyword evidence="1 5" id="KW-0378">Hydrolase</keyword>
<evidence type="ECO:0000256" key="1">
    <source>
        <dbReference type="ARBA" id="ARBA00022801"/>
    </source>
</evidence>
<organism evidence="5 6">
    <name type="scientific">Mesorhizobium liriopis</name>
    <dbReference type="NCBI Taxonomy" id="2953882"/>
    <lineage>
        <taxon>Bacteria</taxon>
        <taxon>Pseudomonadati</taxon>
        <taxon>Pseudomonadota</taxon>
        <taxon>Alphaproteobacteria</taxon>
        <taxon>Hyphomicrobiales</taxon>
        <taxon>Phyllobacteriaceae</taxon>
        <taxon>Mesorhizobium</taxon>
    </lineage>
</organism>
<name>A0ABT1CAP5_9HYPH</name>
<keyword evidence="3" id="KW-0732">Signal</keyword>
<proteinExistence type="predicted"/>
<dbReference type="EMBL" id="JAMXQS010000009">
    <property type="protein sequence ID" value="MCO6051880.1"/>
    <property type="molecule type" value="Genomic_DNA"/>
</dbReference>
<gene>
    <name evidence="5" type="ORF">NGM99_19005</name>
</gene>
<dbReference type="Pfam" id="PF00326">
    <property type="entry name" value="Peptidase_S9"/>
    <property type="match status" value="1"/>
</dbReference>
<feature type="chain" id="PRO_5046074100" evidence="3">
    <location>
        <begin position="24"/>
        <end position="290"/>
    </location>
</feature>
<protein>
    <submittedName>
        <fullName evidence="5">Alpha/beta fold hydrolase</fullName>
    </submittedName>
</protein>